<accession>A0A6J7IKZ0</accession>
<dbReference type="InterPro" id="IPR050553">
    <property type="entry name" value="Thioredoxin_ResA/DsbE_sf"/>
</dbReference>
<organism evidence="5">
    <name type="scientific">freshwater metagenome</name>
    <dbReference type="NCBI Taxonomy" id="449393"/>
    <lineage>
        <taxon>unclassified sequences</taxon>
        <taxon>metagenomes</taxon>
        <taxon>ecological metagenomes</taxon>
    </lineage>
</organism>
<evidence type="ECO:0000256" key="1">
    <source>
        <dbReference type="SAM" id="MobiDB-lite"/>
    </source>
</evidence>
<dbReference type="InterPro" id="IPR036249">
    <property type="entry name" value="Thioredoxin-like_sf"/>
</dbReference>
<dbReference type="SUPFAM" id="SSF52833">
    <property type="entry name" value="Thioredoxin-like"/>
    <property type="match status" value="1"/>
</dbReference>
<dbReference type="Gene3D" id="3.40.30.10">
    <property type="entry name" value="Glutaredoxin"/>
    <property type="match status" value="1"/>
</dbReference>
<feature type="compositionally biased region" description="Pro residues" evidence="1">
    <location>
        <begin position="1"/>
        <end position="10"/>
    </location>
</feature>
<keyword evidence="2" id="KW-0812">Transmembrane</keyword>
<dbReference type="InterPro" id="IPR013740">
    <property type="entry name" value="Redoxin"/>
</dbReference>
<feature type="transmembrane region" description="Helical" evidence="2">
    <location>
        <begin position="37"/>
        <end position="55"/>
    </location>
</feature>
<dbReference type="Pfam" id="PF08534">
    <property type="entry name" value="Redoxin"/>
    <property type="match status" value="1"/>
</dbReference>
<evidence type="ECO:0000259" key="3">
    <source>
        <dbReference type="PROSITE" id="PS51352"/>
    </source>
</evidence>
<reference evidence="5" key="1">
    <citation type="submission" date="2020-05" db="EMBL/GenBank/DDBJ databases">
        <authorList>
            <person name="Chiriac C."/>
            <person name="Salcher M."/>
            <person name="Ghai R."/>
            <person name="Kavagutti S V."/>
        </authorList>
    </citation>
    <scope>NUCLEOTIDE SEQUENCE</scope>
</reference>
<dbReference type="CDD" id="cd02966">
    <property type="entry name" value="TlpA_like_family"/>
    <property type="match status" value="1"/>
</dbReference>
<dbReference type="InterPro" id="IPR013766">
    <property type="entry name" value="Thioredoxin_domain"/>
</dbReference>
<protein>
    <submittedName>
        <fullName evidence="5">Unannotated protein</fullName>
    </submittedName>
</protein>
<feature type="domain" description="Thioredoxin" evidence="3">
    <location>
        <begin position="69"/>
        <end position="219"/>
    </location>
</feature>
<name>A0A6J7IKZ0_9ZZZZ</name>
<evidence type="ECO:0000256" key="2">
    <source>
        <dbReference type="SAM" id="Phobius"/>
    </source>
</evidence>
<gene>
    <name evidence="4" type="ORF">UFOPK1392_01024</name>
    <name evidence="5" type="ORF">UFOPK3733_00699</name>
</gene>
<proteinExistence type="predicted"/>
<evidence type="ECO:0000313" key="5">
    <source>
        <dbReference type="EMBL" id="CAB4931460.1"/>
    </source>
</evidence>
<sequence>METTPPPPDTAPAASPADPGPEPRLPAGRRTVSRTTIALVAAASVLLAIGIVLTFRPASPGSDVIKLDPDATEPFNGLTGGTDVVGKSVHGVTYLTFDGNQASLHPGDSPVLINFWSSTCAPCIKEMPDLEAAQQAHVGELTIIGIDHLEVPELGLDMVRRTGVTYPVGRDPRGTLLRSLGGNALPYSVLVGSDGTILDTHAGQLDAAGIDAFLAPALVN</sequence>
<dbReference type="PROSITE" id="PS51352">
    <property type="entry name" value="THIOREDOXIN_2"/>
    <property type="match status" value="1"/>
</dbReference>
<dbReference type="GO" id="GO:0016491">
    <property type="term" value="F:oxidoreductase activity"/>
    <property type="evidence" value="ECO:0007669"/>
    <property type="project" value="InterPro"/>
</dbReference>
<keyword evidence="2" id="KW-1133">Transmembrane helix</keyword>
<keyword evidence="2" id="KW-0472">Membrane</keyword>
<feature type="region of interest" description="Disordered" evidence="1">
    <location>
        <begin position="1"/>
        <end position="28"/>
    </location>
</feature>
<dbReference type="PANTHER" id="PTHR42852:SF13">
    <property type="entry name" value="PROTEIN DIPZ"/>
    <property type="match status" value="1"/>
</dbReference>
<evidence type="ECO:0000313" key="4">
    <source>
        <dbReference type="EMBL" id="CAB4323272.1"/>
    </source>
</evidence>
<dbReference type="EMBL" id="CAEMXZ010000035">
    <property type="protein sequence ID" value="CAB4323272.1"/>
    <property type="molecule type" value="Genomic_DNA"/>
</dbReference>
<dbReference type="PANTHER" id="PTHR42852">
    <property type="entry name" value="THIOL:DISULFIDE INTERCHANGE PROTEIN DSBE"/>
    <property type="match status" value="1"/>
</dbReference>
<dbReference type="AlphaFoldDB" id="A0A6J7IKZ0"/>
<dbReference type="EMBL" id="CAFBNC010000024">
    <property type="protein sequence ID" value="CAB4931460.1"/>
    <property type="molecule type" value="Genomic_DNA"/>
</dbReference>